<evidence type="ECO:0000313" key="3">
    <source>
        <dbReference type="Proteomes" id="UP000794436"/>
    </source>
</evidence>
<protein>
    <submittedName>
        <fullName evidence="2">Uncharacterized protein</fullName>
    </submittedName>
</protein>
<organism evidence="2 3">
    <name type="scientific">Pythium oligandrum</name>
    <name type="common">Mycoparasitic fungus</name>
    <dbReference type="NCBI Taxonomy" id="41045"/>
    <lineage>
        <taxon>Eukaryota</taxon>
        <taxon>Sar</taxon>
        <taxon>Stramenopiles</taxon>
        <taxon>Oomycota</taxon>
        <taxon>Peronosporomycetes</taxon>
        <taxon>Pythiales</taxon>
        <taxon>Pythiaceae</taxon>
        <taxon>Pythium</taxon>
    </lineage>
</organism>
<dbReference type="OrthoDB" id="125341at2759"/>
<keyword evidence="3" id="KW-1185">Reference proteome</keyword>
<proteinExistence type="predicted"/>
<name>A0A8K1FFY3_PYTOL</name>
<feature type="region of interest" description="Disordered" evidence="1">
    <location>
        <begin position="882"/>
        <end position="908"/>
    </location>
</feature>
<feature type="compositionally biased region" description="Basic and acidic residues" evidence="1">
    <location>
        <begin position="885"/>
        <end position="898"/>
    </location>
</feature>
<evidence type="ECO:0000313" key="2">
    <source>
        <dbReference type="EMBL" id="TMW61051.1"/>
    </source>
</evidence>
<comment type="caution">
    <text evidence="2">The sequence shown here is derived from an EMBL/GenBank/DDBJ whole genome shotgun (WGS) entry which is preliminary data.</text>
</comment>
<dbReference type="AlphaFoldDB" id="A0A8K1FFY3"/>
<reference evidence="2" key="1">
    <citation type="submission" date="2019-03" db="EMBL/GenBank/DDBJ databases">
        <title>Long read genome sequence of the mycoparasitic Pythium oligandrum ATCC 38472 isolated from sugarbeet rhizosphere.</title>
        <authorList>
            <person name="Gaulin E."/>
        </authorList>
    </citation>
    <scope>NUCLEOTIDE SEQUENCE</scope>
    <source>
        <strain evidence="2">ATCC 38472_TT</strain>
    </source>
</reference>
<dbReference type="Proteomes" id="UP000794436">
    <property type="component" value="Unassembled WGS sequence"/>
</dbReference>
<dbReference type="EMBL" id="SPLM01000078">
    <property type="protein sequence ID" value="TMW61051.1"/>
    <property type="molecule type" value="Genomic_DNA"/>
</dbReference>
<accession>A0A8K1FFY3</accession>
<gene>
    <name evidence="2" type="ORF">Poli38472_014512</name>
</gene>
<feature type="compositionally biased region" description="Acidic residues" evidence="1">
    <location>
        <begin position="899"/>
        <end position="908"/>
    </location>
</feature>
<evidence type="ECO:0000256" key="1">
    <source>
        <dbReference type="SAM" id="MobiDB-lite"/>
    </source>
</evidence>
<sequence length="971" mass="108969">MTAMATRLAACGDDMEALAAEISRMVEEGEEAHALVQAFPSETPWTRVATALATTSAKDEVIDALLARVQEDTQDESLEGMQEMTEALLRSCVDALSTSTEHVKTLLKRGETVMQLVFQHARRLNTQKETAEGEQTEDTSQEKTPWLLEIVRLLFRLHQEGETSQRDGRVVTFNLTKMSTMHAQDFRQSLQDDPMIGSQSDSVLPKLFEALLHRVAQSAQTLRSGFRLTNDSGVDGEAVDEHLMLELKLLRVWFRAFQGHFLCLVESLVAQVECSLGVVLDLAAALIPVIERHSPSYNQCSDDTQHDAARMLTVVLAFIETIASSNQLQASTRSFVQTLLWQSYDKLRDLVHQARSQFVAKSEDRDASDMDLEWATVLTLGAHTAICDDWSSTDSAPHLVRSELSSFPLHSRAATLLSRHSDWASRVFASDYAHTRSVFVDFVLSVLHRAEDLSSLQLFLVEQTLHPSPSQRFLMWEIWRQVMCFWWDDSSALSMLRTLISFACWSGSGREQLAVGVREEILRLIAFLFPEMSEGLKGECLVQVSAVIETICSDGPGHEWTPEIATKLDLFEMLTAAACMAEYDAADKEQWMGHYLPMAAECIGTVLELLEKASNATPAEQNGMIRVVDTCLLVVKAVLDDNEAGESGLDELTVMLVPMCAETLTQVAKYEKESVRRLSRGGAPMHSGRQKQVAAVESKSFERILQSCLYVLTRLSPVVKQNHRNQCVQALKDLLEILTCRHDATGNAMTIAVFMKHALSDVQVASVDQDVAWQLFSRVFHRLSALHFGLELKEDTAMTPGQTTCLEAFHAFLSQSNLPEACRTSNRMSVKNMLVPHAHSSFGRYLDILRAGSDALKPSRDASLDEYLYELVRDILRQRFPTRSGGDETKGVKRPRDEVEPDDFGDDLDDLDESASKRIKWLQFSALYWKFHERLSAVESERDLETITQKLSDQDLDQATSVFEQLLMRTR</sequence>